<evidence type="ECO:0000256" key="1">
    <source>
        <dbReference type="ARBA" id="ARBA00004123"/>
    </source>
</evidence>
<feature type="domain" description="Homeobox" evidence="5">
    <location>
        <begin position="221"/>
        <end position="281"/>
    </location>
</feature>
<dbReference type="PeptideAtlas" id="P91547"/>
<sequence length="430" mass="49285">MAPYKKSKQKQQKIQKERLRQQQKLDLAEGSVNIPDQDRSRSQDFSMNSTNSSALQDPLQQQPRPVETEKQQKARKERLRYQMKQLGTPCEPVTFSEEITKQLDELYESDDLPDMGLKSVWKRRLGIPMKKLNDWLKQKAFEKCHVSAQTGSCESSKSNSPSESTKSMGSAVLSSSTEPRTPEESHCAPEKSPESTENASPLSSSAEPETPEETSTSMVQIPENFKNKRLSQDLVDKLQELFQINEMPGREISEQWAQQLGISLKTLNNWMQKKRSQKLHPEQAKLKSQRWQETRRLRRAGLNQEKVEKALPYLEAAFKRCQFATQQTMAELKLNTSLQKSQIRLWFSRRRKAPDATHVPAIESDSDDLVELRALFNATEEDDDSDIEILRDTRQEQEEYRNRPEVRAMIERMFGVGGGGGSLDSGIPLQ</sequence>
<dbReference type="PROSITE" id="PS50071">
    <property type="entry name" value="HOMEOBOX_2"/>
    <property type="match status" value="2"/>
</dbReference>
<dbReference type="GO" id="GO:0006357">
    <property type="term" value="P:regulation of transcription by RNA polymerase II"/>
    <property type="evidence" value="ECO:0000318"/>
    <property type="project" value="GO_Central"/>
</dbReference>
<feature type="compositionally biased region" description="Polar residues" evidence="4">
    <location>
        <begin position="43"/>
        <end position="63"/>
    </location>
</feature>
<dbReference type="SMART" id="SM00389">
    <property type="entry name" value="HOX"/>
    <property type="match status" value="2"/>
</dbReference>
<name>P91547_CAEEL</name>
<dbReference type="AGR" id="WB:WBGene00022554"/>
<dbReference type="UCSC" id="ZC204.2">
    <property type="organism name" value="c. elegans"/>
</dbReference>
<feature type="region of interest" description="Disordered" evidence="4">
    <location>
        <begin position="147"/>
        <end position="224"/>
    </location>
</feature>
<evidence type="ECO:0000256" key="2">
    <source>
        <dbReference type="PROSITE-ProRule" id="PRU00108"/>
    </source>
</evidence>
<dbReference type="SMR" id="P91547"/>
<dbReference type="Gene3D" id="1.10.10.60">
    <property type="entry name" value="Homeodomain-like"/>
    <property type="match status" value="2"/>
</dbReference>
<comment type="subcellular location">
    <subcellularLocation>
        <location evidence="1 2 3">Nucleus</location>
    </subcellularLocation>
</comment>
<evidence type="ECO:0000259" key="5">
    <source>
        <dbReference type="PROSITE" id="PS50071"/>
    </source>
</evidence>
<reference evidence="6 7" key="1">
    <citation type="journal article" date="1998" name="Science">
        <title>Genome sequence of the nematode C. elegans: a platform for investigating biology.</title>
        <authorList>
            <consortium name="The C. elegans sequencing consortium"/>
            <person name="Sulson J.E."/>
            <person name="Waterston R."/>
        </authorList>
    </citation>
    <scope>NUCLEOTIDE SEQUENCE [LARGE SCALE GENOMIC DNA]</scope>
    <source>
        <strain evidence="6 7">Bristol N2</strain>
    </source>
</reference>
<dbReference type="InterPro" id="IPR001356">
    <property type="entry name" value="HD"/>
</dbReference>
<evidence type="ECO:0000256" key="4">
    <source>
        <dbReference type="SAM" id="MobiDB-lite"/>
    </source>
</evidence>
<dbReference type="AlphaFoldDB" id="P91547"/>
<dbReference type="PaxDb" id="6239-ZC204.2"/>
<dbReference type="WormBase" id="ZC204.2">
    <property type="protein sequence ID" value="CE15086"/>
    <property type="gene ID" value="WBGene00022554"/>
    <property type="gene designation" value="duxl-1"/>
</dbReference>
<dbReference type="InterPro" id="IPR009057">
    <property type="entry name" value="Homeodomain-like_sf"/>
</dbReference>
<keyword evidence="2 3" id="KW-0371">Homeobox</keyword>
<dbReference type="HOGENOM" id="CLU_638166_0_0_1"/>
<dbReference type="CDD" id="cd00086">
    <property type="entry name" value="homeodomain"/>
    <property type="match status" value="1"/>
</dbReference>
<feature type="region of interest" description="Disordered" evidence="4">
    <location>
        <begin position="1"/>
        <end position="85"/>
    </location>
</feature>
<dbReference type="KEGG" id="cel:CELE_ZC204.2"/>
<feature type="compositionally biased region" description="Low complexity" evidence="4">
    <location>
        <begin position="199"/>
        <end position="217"/>
    </location>
</feature>
<feature type="compositionally biased region" description="Basic residues" evidence="4">
    <location>
        <begin position="1"/>
        <end position="13"/>
    </location>
</feature>
<evidence type="ECO:0000313" key="7">
    <source>
        <dbReference type="Proteomes" id="UP000001940"/>
    </source>
</evidence>
<evidence type="ECO:0000313" key="8">
    <source>
        <dbReference type="WormBase" id="ZC204.2"/>
    </source>
</evidence>
<dbReference type="GO" id="GO:0005634">
    <property type="term" value="C:nucleus"/>
    <property type="evidence" value="ECO:0000318"/>
    <property type="project" value="GO_Central"/>
</dbReference>
<dbReference type="STRING" id="6239.ZC204.2.1"/>
<dbReference type="InParanoid" id="P91547"/>
<feature type="compositionally biased region" description="Basic and acidic residues" evidence="4">
    <location>
        <begin position="180"/>
        <end position="194"/>
    </location>
</feature>
<evidence type="ECO:0000313" key="6">
    <source>
        <dbReference type="EMBL" id="CCD63682.1"/>
    </source>
</evidence>
<dbReference type="SUPFAM" id="SSF46689">
    <property type="entry name" value="Homeodomain-like"/>
    <property type="match status" value="2"/>
</dbReference>
<dbReference type="GO" id="GO:0003677">
    <property type="term" value="F:DNA binding"/>
    <property type="evidence" value="ECO:0007669"/>
    <property type="project" value="UniProtKB-UniRule"/>
</dbReference>
<accession>P91547</accession>
<dbReference type="GeneID" id="173537"/>
<organism evidence="6 7">
    <name type="scientific">Caenorhabditis elegans</name>
    <dbReference type="NCBI Taxonomy" id="6239"/>
    <lineage>
        <taxon>Eukaryota</taxon>
        <taxon>Metazoa</taxon>
        <taxon>Ecdysozoa</taxon>
        <taxon>Nematoda</taxon>
        <taxon>Chromadorea</taxon>
        <taxon>Rhabditida</taxon>
        <taxon>Rhabditina</taxon>
        <taxon>Rhabditomorpha</taxon>
        <taxon>Rhabditoidea</taxon>
        <taxon>Rhabditidae</taxon>
        <taxon>Peloderinae</taxon>
        <taxon>Caenorhabditis</taxon>
    </lineage>
</organism>
<dbReference type="GO" id="GO:0000981">
    <property type="term" value="F:DNA-binding transcription factor activity, RNA polymerase II-specific"/>
    <property type="evidence" value="ECO:0000318"/>
    <property type="project" value="GO_Central"/>
</dbReference>
<proteinExistence type="predicted"/>
<protein>
    <submittedName>
        <fullName evidence="6">Homeobox domain-containing protein</fullName>
    </submittedName>
</protein>
<dbReference type="FunCoup" id="P91547">
    <property type="interactions" value="634"/>
</dbReference>
<feature type="DNA-binding region" description="Homeobox" evidence="2">
    <location>
        <begin position="223"/>
        <end position="282"/>
    </location>
</feature>
<feature type="DNA-binding region" description="Homeobox" evidence="2">
    <location>
        <begin position="316"/>
        <end position="358"/>
    </location>
</feature>
<dbReference type="Bgee" id="WBGene00022554">
    <property type="expression patterns" value="Expressed in pharyngeal muscle cell (C elegans) and 4 other cell types or tissues"/>
</dbReference>
<dbReference type="Pfam" id="PF00046">
    <property type="entry name" value="Homeodomain"/>
    <property type="match status" value="1"/>
</dbReference>
<keyword evidence="2 3" id="KW-0539">Nucleus</keyword>
<dbReference type="CTD" id="173537"/>
<keyword evidence="7" id="KW-1185">Reference proteome</keyword>
<gene>
    <name evidence="6 8" type="primary">duxl-1</name>
    <name evidence="6" type="ORF">CELE_ZC204.2</name>
    <name evidence="8" type="ORF">ZC204.2</name>
</gene>
<dbReference type="PIR" id="T25962">
    <property type="entry name" value="T25962"/>
</dbReference>
<dbReference type="OrthoDB" id="1903104at2759"/>
<keyword evidence="2 3" id="KW-0238">DNA-binding</keyword>
<feature type="compositionally biased region" description="Low complexity" evidence="4">
    <location>
        <begin position="152"/>
        <end position="167"/>
    </location>
</feature>
<evidence type="ECO:0000256" key="3">
    <source>
        <dbReference type="RuleBase" id="RU000682"/>
    </source>
</evidence>
<dbReference type="Proteomes" id="UP000001940">
    <property type="component" value="Chromosome II"/>
</dbReference>
<dbReference type="EMBL" id="BX284602">
    <property type="protein sequence ID" value="CCD63682.1"/>
    <property type="molecule type" value="Genomic_DNA"/>
</dbReference>
<feature type="domain" description="Homeobox" evidence="5">
    <location>
        <begin position="314"/>
        <end position="357"/>
    </location>
</feature>
<dbReference type="RefSeq" id="NP_494032.1">
    <property type="nucleotide sequence ID" value="NM_061631.5"/>
</dbReference>